<feature type="transmembrane region" description="Helical" evidence="1">
    <location>
        <begin position="52"/>
        <end position="76"/>
    </location>
</feature>
<name>A0A9X3B9A1_9BACT</name>
<comment type="caution">
    <text evidence="2">The sequence shown here is derived from an EMBL/GenBank/DDBJ whole genome shotgun (WGS) entry which is preliminary data.</text>
</comment>
<dbReference type="Proteomes" id="UP001155483">
    <property type="component" value="Unassembled WGS sequence"/>
</dbReference>
<keyword evidence="1" id="KW-0812">Transmembrane</keyword>
<dbReference type="EMBL" id="JAOTIF010000016">
    <property type="protein sequence ID" value="MCU7550896.1"/>
    <property type="molecule type" value="Genomic_DNA"/>
</dbReference>
<sequence>MSKIFHSLKNTFIEGAIFLLPLLIVFVVLTKTTEALRGLSTKIASLFGLKSFIGISGGTIISALIIICICMLCGFFSRYSYFKSLYEWMDNGLQKHLPGYTLYREMAMETLEIREEVLPFENAAWIEKDNRWQPGFVVDSSTDNKCIVFVPTAGNVKEGEIYLIESNKVHSLPHADLKAFRTSINNLGKGLLNFEGGDPLQATSEEDDSIRR</sequence>
<accession>A0A9X3B9A1</accession>
<dbReference type="RefSeq" id="WP_279298335.1">
    <property type="nucleotide sequence ID" value="NZ_JAOTIF010000016.1"/>
</dbReference>
<feature type="transmembrane region" description="Helical" evidence="1">
    <location>
        <begin position="12"/>
        <end position="32"/>
    </location>
</feature>
<reference evidence="2" key="2">
    <citation type="submission" date="2023-04" db="EMBL/GenBank/DDBJ databases">
        <title>Paracnuella aquatica gen. nov., sp. nov., a member of the family Chitinophagaceae isolated from a hot spring.</title>
        <authorList>
            <person name="Wang C."/>
        </authorList>
    </citation>
    <scope>NUCLEOTIDE SEQUENCE</scope>
    <source>
        <strain evidence="2">LB-8</strain>
    </source>
</reference>
<keyword evidence="3" id="KW-1185">Reference proteome</keyword>
<proteinExistence type="predicted"/>
<evidence type="ECO:0000256" key="1">
    <source>
        <dbReference type="SAM" id="Phobius"/>
    </source>
</evidence>
<reference evidence="2" key="1">
    <citation type="submission" date="2022-09" db="EMBL/GenBank/DDBJ databases">
        <authorList>
            <person name="Yuan C."/>
            <person name="Ke Z."/>
        </authorList>
    </citation>
    <scope>NUCLEOTIDE SEQUENCE</scope>
    <source>
        <strain evidence="2">LB-8</strain>
    </source>
</reference>
<gene>
    <name evidence="2" type="ORF">OCK74_17380</name>
</gene>
<dbReference type="AlphaFoldDB" id="A0A9X3B9A1"/>
<evidence type="ECO:0000313" key="2">
    <source>
        <dbReference type="EMBL" id="MCU7550896.1"/>
    </source>
</evidence>
<evidence type="ECO:0008006" key="4">
    <source>
        <dbReference type="Google" id="ProtNLM"/>
    </source>
</evidence>
<protein>
    <recommendedName>
        <fullName evidence="4">DUF502 domain-containing protein</fullName>
    </recommendedName>
</protein>
<organism evidence="2 3">
    <name type="scientific">Paraflavisolibacter caeni</name>
    <dbReference type="NCBI Taxonomy" id="2982496"/>
    <lineage>
        <taxon>Bacteria</taxon>
        <taxon>Pseudomonadati</taxon>
        <taxon>Bacteroidota</taxon>
        <taxon>Chitinophagia</taxon>
        <taxon>Chitinophagales</taxon>
        <taxon>Chitinophagaceae</taxon>
        <taxon>Paraflavisolibacter</taxon>
    </lineage>
</organism>
<keyword evidence="1" id="KW-1133">Transmembrane helix</keyword>
<evidence type="ECO:0000313" key="3">
    <source>
        <dbReference type="Proteomes" id="UP001155483"/>
    </source>
</evidence>
<keyword evidence="1" id="KW-0472">Membrane</keyword>